<evidence type="ECO:0000313" key="1">
    <source>
        <dbReference type="EMBL" id="CAB4601655.1"/>
    </source>
</evidence>
<name>A0A6J6GRY5_9ZZZZ</name>
<reference evidence="1" key="1">
    <citation type="submission" date="2020-05" db="EMBL/GenBank/DDBJ databases">
        <authorList>
            <person name="Chiriac C."/>
            <person name="Salcher M."/>
            <person name="Ghai R."/>
            <person name="Kavagutti S V."/>
        </authorList>
    </citation>
    <scope>NUCLEOTIDE SEQUENCE</scope>
</reference>
<dbReference type="EMBL" id="CAEZUR010000009">
    <property type="protein sequence ID" value="CAB4601655.1"/>
    <property type="molecule type" value="Genomic_DNA"/>
</dbReference>
<protein>
    <submittedName>
        <fullName evidence="1">Unannotated protein</fullName>
    </submittedName>
</protein>
<dbReference type="AlphaFoldDB" id="A0A6J6GRY5"/>
<accession>A0A6J6GRY5</accession>
<proteinExistence type="predicted"/>
<sequence length="188" mass="19870">MVVRKFVTAVAVATALVLGTTGCSLSHNVATMQHYAPSDGAQITVDGVKGLNLIYLTQNVTDWGGLEVGAIIGSFVNTTDQPVQIRLQYQIDGSQSVDVIAAQTFDWVSEIIMPGQKYDLGYNESPAIYGVALNAKNLVAKPGDLISVFVGVNDAQGVQVLVPALDGALEQYKTLVDNLAAIDENSAE</sequence>
<gene>
    <name evidence="1" type="ORF">UFOPK1843_00186</name>
</gene>
<dbReference type="PROSITE" id="PS51257">
    <property type="entry name" value="PROKAR_LIPOPROTEIN"/>
    <property type="match status" value="1"/>
</dbReference>
<organism evidence="1">
    <name type="scientific">freshwater metagenome</name>
    <dbReference type="NCBI Taxonomy" id="449393"/>
    <lineage>
        <taxon>unclassified sequences</taxon>
        <taxon>metagenomes</taxon>
        <taxon>ecological metagenomes</taxon>
    </lineage>
</organism>